<organism evidence="8 9">
    <name type="scientific">Marnyiella aurantia</name>
    <dbReference type="NCBI Taxonomy" id="2758037"/>
    <lineage>
        <taxon>Bacteria</taxon>
        <taxon>Pseudomonadati</taxon>
        <taxon>Bacteroidota</taxon>
        <taxon>Flavobacteriia</taxon>
        <taxon>Flavobacteriales</taxon>
        <taxon>Weeksellaceae</taxon>
        <taxon>Marnyiella</taxon>
    </lineage>
</organism>
<dbReference type="RefSeq" id="WP_181887667.1">
    <property type="nucleotide sequence ID" value="NZ_CP059472.1"/>
</dbReference>
<dbReference type="EMBL" id="JACEUX010000003">
    <property type="protein sequence ID" value="MBA5247572.1"/>
    <property type="molecule type" value="Genomic_DNA"/>
</dbReference>
<evidence type="ECO:0000313" key="9">
    <source>
        <dbReference type="Proteomes" id="UP000515349"/>
    </source>
</evidence>
<feature type="transmembrane region" description="Helical" evidence="6">
    <location>
        <begin position="142"/>
        <end position="165"/>
    </location>
</feature>
<keyword evidence="10" id="KW-1185">Reference proteome</keyword>
<dbReference type="PIRSF" id="PIRSF035875">
    <property type="entry name" value="RNase_BN"/>
    <property type="match status" value="1"/>
</dbReference>
<accession>A0A7D7QFX4</accession>
<evidence type="ECO:0000313" key="7">
    <source>
        <dbReference type="EMBL" id="MBA5247572.1"/>
    </source>
</evidence>
<reference evidence="7" key="3">
    <citation type="submission" date="2020-07" db="EMBL/GenBank/DDBJ databases">
        <authorList>
            <person name="Yang C."/>
        </authorList>
    </citation>
    <scope>NUCLEOTIDE SEQUENCE</scope>
    <source>
        <strain evidence="7">Cx-624</strain>
    </source>
</reference>
<dbReference type="PANTHER" id="PTHR30213">
    <property type="entry name" value="INNER MEMBRANE PROTEIN YHJD"/>
    <property type="match status" value="1"/>
</dbReference>
<dbReference type="EMBL" id="CP059472">
    <property type="protein sequence ID" value="QMS99323.1"/>
    <property type="molecule type" value="Genomic_DNA"/>
</dbReference>
<reference evidence="8 9" key="1">
    <citation type="submission" date="2020-07" db="EMBL/GenBank/DDBJ databases">
        <title>Chryseobacterium sp.cx-624.</title>
        <authorList>
            <person name="Yang C."/>
        </authorList>
    </citation>
    <scope>NUCLEOTIDE SEQUENCE [LARGE SCALE GENOMIC DNA]</scope>
    <source>
        <strain evidence="8">Cx-624</strain>
        <strain evidence="9">cx-624</strain>
    </source>
</reference>
<feature type="transmembrane region" description="Helical" evidence="6">
    <location>
        <begin position="177"/>
        <end position="201"/>
    </location>
</feature>
<evidence type="ECO:0000256" key="2">
    <source>
        <dbReference type="ARBA" id="ARBA00022475"/>
    </source>
</evidence>
<dbReference type="Proteomes" id="UP000539710">
    <property type="component" value="Unassembled WGS sequence"/>
</dbReference>
<keyword evidence="3 6" id="KW-0812">Transmembrane</keyword>
<gene>
    <name evidence="8" type="ORF">H1R16_04775</name>
    <name evidence="7" type="ORF">H2507_10365</name>
</gene>
<keyword evidence="5 6" id="KW-0472">Membrane</keyword>
<comment type="subcellular location">
    <subcellularLocation>
        <location evidence="1">Cell membrane</location>
        <topology evidence="1">Multi-pass membrane protein</topology>
    </subcellularLocation>
</comment>
<protein>
    <submittedName>
        <fullName evidence="8">YihY/virulence factor BrkB family protein</fullName>
    </submittedName>
</protein>
<feature type="transmembrane region" description="Helical" evidence="6">
    <location>
        <begin position="30"/>
        <end position="53"/>
    </location>
</feature>
<feature type="transmembrane region" description="Helical" evidence="6">
    <location>
        <begin position="244"/>
        <end position="269"/>
    </location>
</feature>
<dbReference type="InterPro" id="IPR017039">
    <property type="entry name" value="Virul_fac_BrkB"/>
</dbReference>
<feature type="transmembrane region" description="Helical" evidence="6">
    <location>
        <begin position="92"/>
        <end position="111"/>
    </location>
</feature>
<dbReference type="NCBIfam" id="TIGR00765">
    <property type="entry name" value="yihY_not_rbn"/>
    <property type="match status" value="1"/>
</dbReference>
<dbReference type="AlphaFoldDB" id="A0A7D7QFX4"/>
<feature type="transmembrane region" description="Helical" evidence="6">
    <location>
        <begin position="213"/>
        <end position="232"/>
    </location>
</feature>
<evidence type="ECO:0000313" key="8">
    <source>
        <dbReference type="EMBL" id="QMS99323.1"/>
    </source>
</evidence>
<evidence type="ECO:0000313" key="10">
    <source>
        <dbReference type="Proteomes" id="UP000539710"/>
    </source>
</evidence>
<dbReference type="PANTHER" id="PTHR30213:SF1">
    <property type="entry name" value="INNER MEMBRANE PROTEIN YHJD"/>
    <property type="match status" value="1"/>
</dbReference>
<sequence length="324" mass="36287">MKKLKEFWDILVATFKDWSARDLGTDAASLAYSAIFSVPGLLIIIIWVAGIFFGAEAVRGEITQFIGSMMGQNVGKQVEEMVVSGMVDKENIWMKAFGVGTLVFGATSLFFQLQKSLNKLWDVEPAPKKAWQKFILDRANSLGLILVIAFLLLITLLLSSFIGMANDWIVAHFSVETYFLVQLLNIGVGFMITMVLFGFMFKVLPDVELPWKSVWTGAFATTLLFTIGKYLITYYFENFNPTSAFGAAGTVILLMLWVNYTCQLIFLGAEFTKVYSQKKGLNVKPSKHAKWNPQMIAEDKKSEIVCMVDCDVQSDSKTPDDTMI</sequence>
<keyword evidence="4 6" id="KW-1133">Transmembrane helix</keyword>
<evidence type="ECO:0000256" key="6">
    <source>
        <dbReference type="SAM" id="Phobius"/>
    </source>
</evidence>
<name>A0A7D7QFX4_9FLAO</name>
<evidence type="ECO:0000256" key="5">
    <source>
        <dbReference type="ARBA" id="ARBA00023136"/>
    </source>
</evidence>
<evidence type="ECO:0000256" key="1">
    <source>
        <dbReference type="ARBA" id="ARBA00004651"/>
    </source>
</evidence>
<dbReference type="KEGG" id="cbau:H1R16_04775"/>
<reference evidence="10" key="2">
    <citation type="submission" date="2020-07" db="EMBL/GenBank/DDBJ databases">
        <title>Flavobacterium sp. xlx-214.</title>
        <authorList>
            <person name="Yang C."/>
        </authorList>
    </citation>
    <scope>NUCLEOTIDE SEQUENCE [LARGE SCALE GENOMIC DNA]</scope>
    <source>
        <strain evidence="10">CX-624</strain>
    </source>
</reference>
<evidence type="ECO:0000256" key="4">
    <source>
        <dbReference type="ARBA" id="ARBA00022989"/>
    </source>
</evidence>
<dbReference type="Pfam" id="PF03631">
    <property type="entry name" value="Virul_fac_BrkB"/>
    <property type="match status" value="1"/>
</dbReference>
<evidence type="ECO:0000256" key="3">
    <source>
        <dbReference type="ARBA" id="ARBA00022692"/>
    </source>
</evidence>
<dbReference type="Proteomes" id="UP000515349">
    <property type="component" value="Chromosome"/>
</dbReference>
<dbReference type="GO" id="GO:0005886">
    <property type="term" value="C:plasma membrane"/>
    <property type="evidence" value="ECO:0007669"/>
    <property type="project" value="UniProtKB-SubCell"/>
</dbReference>
<proteinExistence type="predicted"/>
<keyword evidence="2" id="KW-1003">Cell membrane</keyword>